<name>A0A938BP29_9BACT</name>
<protein>
    <submittedName>
        <fullName evidence="1">Uncharacterized protein</fullName>
    </submittedName>
</protein>
<evidence type="ECO:0000313" key="1">
    <source>
        <dbReference type="EMBL" id="MBM3275988.1"/>
    </source>
</evidence>
<sequence>MLEELVKLFQEAGLDEAKSTGERIAAMGRFGAAPTGEPVKTPPPSFSQPDTWINIPYYHEAALLLAQRAARIESRFGISALQAYFS</sequence>
<evidence type="ECO:0000313" key="2">
    <source>
        <dbReference type="Proteomes" id="UP000703893"/>
    </source>
</evidence>
<comment type="caution">
    <text evidence="1">The sequence shown here is derived from an EMBL/GenBank/DDBJ whole genome shotgun (WGS) entry which is preliminary data.</text>
</comment>
<proteinExistence type="predicted"/>
<dbReference type="AlphaFoldDB" id="A0A938BP29"/>
<feature type="non-terminal residue" evidence="1">
    <location>
        <position position="86"/>
    </location>
</feature>
<reference evidence="1 2" key="1">
    <citation type="submission" date="2019-03" db="EMBL/GenBank/DDBJ databases">
        <title>Lake Tanganyika Metagenome-Assembled Genomes (MAGs).</title>
        <authorList>
            <person name="Tran P."/>
        </authorList>
    </citation>
    <scope>NUCLEOTIDE SEQUENCE [LARGE SCALE GENOMIC DNA]</scope>
    <source>
        <strain evidence="1">K_DeepCast_65m_m2_236</strain>
    </source>
</reference>
<dbReference type="Proteomes" id="UP000703893">
    <property type="component" value="Unassembled WGS sequence"/>
</dbReference>
<dbReference type="EMBL" id="VGJX01000810">
    <property type="protein sequence ID" value="MBM3275988.1"/>
    <property type="molecule type" value="Genomic_DNA"/>
</dbReference>
<gene>
    <name evidence="1" type="ORF">FJZ00_12610</name>
</gene>
<accession>A0A938BP29</accession>
<organism evidence="1 2">
    <name type="scientific">Candidatus Tanganyikabacteria bacterium</name>
    <dbReference type="NCBI Taxonomy" id="2961651"/>
    <lineage>
        <taxon>Bacteria</taxon>
        <taxon>Bacillati</taxon>
        <taxon>Candidatus Sericytochromatia</taxon>
        <taxon>Candidatus Tanganyikabacteria</taxon>
    </lineage>
</organism>